<dbReference type="InterPro" id="IPR020843">
    <property type="entry name" value="ER"/>
</dbReference>
<accession>M2TMR6</accession>
<dbReference type="RefSeq" id="WP_008601711.1">
    <property type="nucleotide sequence ID" value="NZ_AMRV01000004.1"/>
</dbReference>
<dbReference type="SUPFAM" id="SSF50129">
    <property type="entry name" value="GroES-like"/>
    <property type="match status" value="1"/>
</dbReference>
<dbReference type="CDD" id="cd08240">
    <property type="entry name" value="6_hydroxyhexanoate_dh_like"/>
    <property type="match status" value="1"/>
</dbReference>
<feature type="transmembrane region" description="Helical" evidence="2">
    <location>
        <begin position="153"/>
        <end position="170"/>
    </location>
</feature>
<keyword evidence="5" id="KW-1185">Reference proteome</keyword>
<gene>
    <name evidence="4" type="ORF">C725_1619</name>
</gene>
<evidence type="ECO:0000313" key="4">
    <source>
        <dbReference type="EMBL" id="EMD83021.1"/>
    </source>
</evidence>
<dbReference type="Gene3D" id="3.90.180.10">
    <property type="entry name" value="Medium-chain alcohol dehydrogenases, catalytic domain"/>
    <property type="match status" value="1"/>
</dbReference>
<keyword evidence="1" id="KW-0560">Oxidoreductase</keyword>
<evidence type="ECO:0000256" key="1">
    <source>
        <dbReference type="ARBA" id="ARBA00023002"/>
    </source>
</evidence>
<dbReference type="PATRIC" id="fig|1234595.3.peg.1620"/>
<dbReference type="InterPro" id="IPR013149">
    <property type="entry name" value="ADH-like_C"/>
</dbReference>
<reference evidence="4 5" key="1">
    <citation type="journal article" date="2013" name="Genome Announc.">
        <title>Draft Genome Sequence of Strain JLT2015T, Belonging to the Family Sphingomonadaceae of the Alphaproteobacteria.</title>
        <authorList>
            <person name="Tang K."/>
            <person name="Liu K."/>
            <person name="Li S."/>
            <person name="Jiao N."/>
        </authorList>
    </citation>
    <scope>NUCLEOTIDE SEQUENCE [LARGE SCALE GENOMIC DNA]</scope>
    <source>
        <strain evidence="4 5">JLT2015</strain>
    </source>
</reference>
<evidence type="ECO:0000259" key="3">
    <source>
        <dbReference type="SMART" id="SM00829"/>
    </source>
</evidence>
<dbReference type="Pfam" id="PF00107">
    <property type="entry name" value="ADH_zinc_N"/>
    <property type="match status" value="1"/>
</dbReference>
<evidence type="ECO:0000313" key="5">
    <source>
        <dbReference type="Proteomes" id="UP000011717"/>
    </source>
</evidence>
<dbReference type="SUPFAM" id="SSF51735">
    <property type="entry name" value="NAD(P)-binding Rossmann-fold domains"/>
    <property type="match status" value="1"/>
</dbReference>
<dbReference type="PANTHER" id="PTHR43401:SF4">
    <property type="entry name" value="D-ARABINOSE 1-DEHYDROGENASE (NADP(+))"/>
    <property type="match status" value="1"/>
</dbReference>
<dbReference type="EMBL" id="AMRV01000004">
    <property type="protein sequence ID" value="EMD83021.1"/>
    <property type="molecule type" value="Genomic_DNA"/>
</dbReference>
<keyword evidence="2" id="KW-0472">Membrane</keyword>
<dbReference type="Gene3D" id="3.40.50.720">
    <property type="entry name" value="NAD(P)-binding Rossmann-like Domain"/>
    <property type="match status" value="1"/>
</dbReference>
<feature type="domain" description="Enoyl reductase (ER)" evidence="3">
    <location>
        <begin position="15"/>
        <end position="352"/>
    </location>
</feature>
<dbReference type="Pfam" id="PF08240">
    <property type="entry name" value="ADH_N"/>
    <property type="match status" value="1"/>
</dbReference>
<dbReference type="InterPro" id="IPR036291">
    <property type="entry name" value="NAD(P)-bd_dom_sf"/>
</dbReference>
<comment type="caution">
    <text evidence="4">The sequence shown here is derived from an EMBL/GenBank/DDBJ whole genome shotgun (WGS) entry which is preliminary data.</text>
</comment>
<protein>
    <submittedName>
        <fullName evidence="4">Alcohol dehydrogenase</fullName>
    </submittedName>
</protein>
<dbReference type="PANTHER" id="PTHR43401">
    <property type="entry name" value="L-THREONINE 3-DEHYDROGENASE"/>
    <property type="match status" value="1"/>
</dbReference>
<feature type="transmembrane region" description="Helical" evidence="2">
    <location>
        <begin position="182"/>
        <end position="201"/>
    </location>
</feature>
<dbReference type="AlphaFoldDB" id="M2TMR6"/>
<keyword evidence="2" id="KW-1133">Transmembrane helix</keyword>
<dbReference type="SMART" id="SM00829">
    <property type="entry name" value="PKS_ER"/>
    <property type="match status" value="1"/>
</dbReference>
<dbReference type="InterPro" id="IPR011032">
    <property type="entry name" value="GroES-like_sf"/>
</dbReference>
<organism evidence="4 5">
    <name type="scientific">Pacificimonas flava</name>
    <dbReference type="NCBI Taxonomy" id="1234595"/>
    <lineage>
        <taxon>Bacteria</taxon>
        <taxon>Pseudomonadati</taxon>
        <taxon>Pseudomonadota</taxon>
        <taxon>Alphaproteobacteria</taxon>
        <taxon>Sphingomonadales</taxon>
        <taxon>Sphingosinicellaceae</taxon>
        <taxon>Pacificimonas</taxon>
    </lineage>
</organism>
<name>M2TMR6_9SPHN</name>
<dbReference type="InterPro" id="IPR013154">
    <property type="entry name" value="ADH-like_N"/>
</dbReference>
<evidence type="ECO:0000256" key="2">
    <source>
        <dbReference type="SAM" id="Phobius"/>
    </source>
</evidence>
<dbReference type="InterPro" id="IPR050129">
    <property type="entry name" value="Zn_alcohol_dh"/>
</dbReference>
<proteinExistence type="predicted"/>
<dbReference type="GO" id="GO:0016491">
    <property type="term" value="F:oxidoreductase activity"/>
    <property type="evidence" value="ECO:0007669"/>
    <property type="project" value="UniProtKB-KW"/>
</dbReference>
<keyword evidence="2" id="KW-0812">Transmembrane</keyword>
<dbReference type="Proteomes" id="UP000011717">
    <property type="component" value="Unassembled WGS sequence"/>
</dbReference>
<sequence length="354" mass="36272">MAKQMQAWAVTNPGEALENVRLEAPEAEAGAVVLDVARCGVCHSDVHLWEGGFDFGGQQVTLAAMGIEMPLVLGHEILGTVSSVGSDAKGVEVGDTRIVYPWIGCGECARCREERDDLCERQAALGVRRPGGFGDKVMVPDAKYLIDPGDIDLSWAATLACSGLTAYGAVQKLMPMDPNTPIVVIGAGGVGLSAVGVLSALGHRNTIIVDIEDSRLATAKSSGASATVNSRTAPNAIAAVNEAAGAPVMGVIDFVNSPQTAALAFSLPAKGGAVVQVGLFGGSFPLPLAAMAVRAIRLEGSYVGSLAELRELVALARTGKLTPPPVAEVPRSEAGATLAALRDGSVVGRVVIND</sequence>